<proteinExistence type="predicted"/>
<sequence>MAGPDRKATAPANAPACRRSKTAHGRRDVVTEKTKGPASYFPSIEKTYGQPIDHWLAIIRARKPAKHMELVAMLKNEHGLGHGHANALVAHEGAA</sequence>
<feature type="region of interest" description="Disordered" evidence="1">
    <location>
        <begin position="1"/>
        <end position="34"/>
    </location>
</feature>
<dbReference type="EMBL" id="WTYH01000001">
    <property type="protein sequence ID" value="MXO93601.1"/>
    <property type="molecule type" value="Genomic_DNA"/>
</dbReference>
<dbReference type="InterPro" id="IPR025629">
    <property type="entry name" value="DUF4287"/>
</dbReference>
<dbReference type="OrthoDB" id="9809825at2"/>
<gene>
    <name evidence="2" type="ORF">GRI62_08270</name>
</gene>
<dbReference type="Pfam" id="PF14117">
    <property type="entry name" value="DUF4287"/>
    <property type="match status" value="1"/>
</dbReference>
<reference evidence="2 3" key="1">
    <citation type="submission" date="2019-12" db="EMBL/GenBank/DDBJ databases">
        <title>Genomic-based taxomic classification of the family Erythrobacteraceae.</title>
        <authorList>
            <person name="Xu L."/>
        </authorList>
    </citation>
    <scope>NUCLEOTIDE SEQUENCE [LARGE SCALE GENOMIC DNA]</scope>
    <source>
        <strain evidence="2 3">RC4-10-4</strain>
    </source>
</reference>
<comment type="caution">
    <text evidence="2">The sequence shown here is derived from an EMBL/GenBank/DDBJ whole genome shotgun (WGS) entry which is preliminary data.</text>
</comment>
<evidence type="ECO:0000256" key="1">
    <source>
        <dbReference type="SAM" id="MobiDB-lite"/>
    </source>
</evidence>
<accession>A0A844ZZ94</accession>
<protein>
    <submittedName>
        <fullName evidence="2">DUF4287 domain-containing protein</fullName>
    </submittedName>
</protein>
<dbReference type="Proteomes" id="UP000460626">
    <property type="component" value="Unassembled WGS sequence"/>
</dbReference>
<feature type="compositionally biased region" description="Basic and acidic residues" evidence="1">
    <location>
        <begin position="25"/>
        <end position="34"/>
    </location>
</feature>
<name>A0A844ZZ94_9SPHN</name>
<evidence type="ECO:0000313" key="3">
    <source>
        <dbReference type="Proteomes" id="UP000460626"/>
    </source>
</evidence>
<dbReference type="AlphaFoldDB" id="A0A844ZZ94"/>
<organism evidence="2 3">
    <name type="scientific">Aurantiacibacter arachoides</name>
    <dbReference type="NCBI Taxonomy" id="1850444"/>
    <lineage>
        <taxon>Bacteria</taxon>
        <taxon>Pseudomonadati</taxon>
        <taxon>Pseudomonadota</taxon>
        <taxon>Alphaproteobacteria</taxon>
        <taxon>Sphingomonadales</taxon>
        <taxon>Erythrobacteraceae</taxon>
        <taxon>Aurantiacibacter</taxon>
    </lineage>
</organism>
<keyword evidence="3" id="KW-1185">Reference proteome</keyword>
<evidence type="ECO:0000313" key="2">
    <source>
        <dbReference type="EMBL" id="MXO93601.1"/>
    </source>
</evidence>